<evidence type="ECO:0000313" key="5">
    <source>
        <dbReference type="EMBL" id="VEI12936.1"/>
    </source>
</evidence>
<feature type="domain" description="Cell envelope-related transcriptional attenuator" evidence="4">
    <location>
        <begin position="116"/>
        <end position="279"/>
    </location>
</feature>
<keyword evidence="3" id="KW-0472">Membrane</keyword>
<evidence type="ECO:0000256" key="3">
    <source>
        <dbReference type="SAM" id="Phobius"/>
    </source>
</evidence>
<name>A0A3S4YXF2_9ACTO</name>
<dbReference type="NCBIfam" id="TIGR00350">
    <property type="entry name" value="lytR_cpsA_psr"/>
    <property type="match status" value="1"/>
</dbReference>
<feature type="region of interest" description="Disordered" evidence="2">
    <location>
        <begin position="1"/>
        <end position="20"/>
    </location>
</feature>
<proteinExistence type="inferred from homology"/>
<dbReference type="OrthoDB" id="9782542at2"/>
<dbReference type="PANTHER" id="PTHR33392">
    <property type="entry name" value="POLYISOPRENYL-TEICHOIC ACID--PEPTIDOGLYCAN TEICHOIC ACID TRANSFERASE TAGU"/>
    <property type="match status" value="1"/>
</dbReference>
<sequence>MILGMDVATPPERRSPAHRKRPPVWGAVLRILILALIGALVTGASAAAMMYHNISTNLVRHDISDFVPAGERPTTPPPVDGARGRPINILVMGSDARTGASDIDGSGAAGEVTGMRSDTTMLVHISADRRRADVVSIPRDTLVDIPSCVLPDGTRTRAQYEAMFNSAFEIGGRTGDVGAAASCTVRTVEELTNIYIDGFVVVDFASFQDVVNTLGGVDVCLSEPVSDSYAGLELDAGCQTLNGEQALGLARARKSLGDGSDISRINRQQQIVGAIVTKALSLNLVGDLPALYGMVESLSAHVETSTSLGSISELAGLAYSLRNISLDDITMVTMPFEPAGHRVVPAYAAGEVWEAIIHDQPLPDIQTQNSAQSPILEGTKTEIEQFQSAVGGGVRLEDS</sequence>
<dbReference type="InterPro" id="IPR050922">
    <property type="entry name" value="LytR/CpsA/Psr_CW_biosynth"/>
</dbReference>
<accession>A0A3S4YXF2</accession>
<dbReference type="AlphaFoldDB" id="A0A3S4YXF2"/>
<keyword evidence="3" id="KW-0812">Transmembrane</keyword>
<protein>
    <submittedName>
        <fullName evidence="5">Transcriptional regulator ywtF</fullName>
    </submittedName>
</protein>
<dbReference type="PANTHER" id="PTHR33392:SF6">
    <property type="entry name" value="POLYISOPRENYL-TEICHOIC ACID--PEPTIDOGLYCAN TEICHOIC ACID TRANSFERASE TAGU"/>
    <property type="match status" value="1"/>
</dbReference>
<evidence type="ECO:0000256" key="2">
    <source>
        <dbReference type="SAM" id="MobiDB-lite"/>
    </source>
</evidence>
<evidence type="ECO:0000313" key="6">
    <source>
        <dbReference type="Proteomes" id="UP000269542"/>
    </source>
</evidence>
<reference evidence="5 6" key="1">
    <citation type="submission" date="2018-12" db="EMBL/GenBank/DDBJ databases">
        <authorList>
            <consortium name="Pathogen Informatics"/>
        </authorList>
    </citation>
    <scope>NUCLEOTIDE SEQUENCE [LARGE SCALE GENOMIC DNA]</scope>
    <source>
        <strain evidence="5 6">NCTC13354</strain>
    </source>
</reference>
<dbReference type="EMBL" id="LR134476">
    <property type="protein sequence ID" value="VEI12936.1"/>
    <property type="molecule type" value="Genomic_DNA"/>
</dbReference>
<organism evidence="5 6">
    <name type="scientific">Trueperella bialowiezensis</name>
    <dbReference type="NCBI Taxonomy" id="312285"/>
    <lineage>
        <taxon>Bacteria</taxon>
        <taxon>Bacillati</taxon>
        <taxon>Actinomycetota</taxon>
        <taxon>Actinomycetes</taxon>
        <taxon>Actinomycetales</taxon>
        <taxon>Actinomycetaceae</taxon>
        <taxon>Trueperella</taxon>
    </lineage>
</organism>
<keyword evidence="3" id="KW-1133">Transmembrane helix</keyword>
<feature type="transmembrane region" description="Helical" evidence="3">
    <location>
        <begin position="27"/>
        <end position="51"/>
    </location>
</feature>
<keyword evidence="6" id="KW-1185">Reference proteome</keyword>
<dbReference type="Pfam" id="PF03816">
    <property type="entry name" value="LytR_cpsA_psr"/>
    <property type="match status" value="1"/>
</dbReference>
<dbReference type="InterPro" id="IPR004474">
    <property type="entry name" value="LytR_CpsA_psr"/>
</dbReference>
<evidence type="ECO:0000256" key="1">
    <source>
        <dbReference type="ARBA" id="ARBA00006068"/>
    </source>
</evidence>
<dbReference type="Gene3D" id="3.40.630.190">
    <property type="entry name" value="LCP protein"/>
    <property type="match status" value="1"/>
</dbReference>
<evidence type="ECO:0000259" key="4">
    <source>
        <dbReference type="Pfam" id="PF03816"/>
    </source>
</evidence>
<dbReference type="Proteomes" id="UP000269542">
    <property type="component" value="Chromosome"/>
</dbReference>
<comment type="similarity">
    <text evidence="1">Belongs to the LytR/CpsA/Psr (LCP) family.</text>
</comment>
<gene>
    <name evidence="5" type="primary">ywtF</name>
    <name evidence="5" type="ORF">NCTC13354_00634</name>
</gene>
<dbReference type="KEGG" id="tbw:NCTC13354_00634"/>